<dbReference type="SUPFAM" id="SSF52540">
    <property type="entry name" value="P-loop containing nucleoside triphosphate hydrolases"/>
    <property type="match status" value="1"/>
</dbReference>
<dbReference type="Proteomes" id="UP000014417">
    <property type="component" value="Unassembled WGS sequence"/>
</dbReference>
<gene>
    <name evidence="1" type="ORF">HMPREF9306_01591</name>
</gene>
<dbReference type="Gene3D" id="3.40.50.300">
    <property type="entry name" value="P-loop containing nucleotide triphosphate hydrolases"/>
    <property type="match status" value="1"/>
</dbReference>
<protein>
    <recommendedName>
        <fullName evidence="3">ATP/GTP-binding protein</fullName>
    </recommendedName>
</protein>
<dbReference type="STRING" id="883161.HMPREF9306_01591"/>
<dbReference type="InterPro" id="IPR027417">
    <property type="entry name" value="P-loop_NTPase"/>
</dbReference>
<dbReference type="RefSeq" id="WP_016456409.1">
    <property type="nucleotide sequence ID" value="NZ_KE150269.1"/>
</dbReference>
<keyword evidence="2" id="KW-1185">Reference proteome</keyword>
<dbReference type="OrthoDB" id="3972227at2"/>
<sequence>MSTSFRFKAGSWLVSKFGLGFQKITPMLSSSYQTGFLSPARIASNNPVTGPVAGINLTTGTPWYHSLHGAYAAGLVKAPNAVILGAYNSAKSSLAKCVYGLHVLAAGGRVAVFDRKRQHDGQLDSGEYARLVEVTGGTQIVFDRRAGAGCTINILDPALAASGGEDTTVGQDELLLMAAELACGAKLIDTSDSAPAYALRMAHRAALDKAKSQNRVAVLADVVEALYSPSPDAVPGPKDGESVATVEDLARWGLPVALGLLRFIDGDLSGLVSGQTSDEHGRPLDLSNPLIVFDTSALTEGSEALGFIIAVASAWIAARWSSIPGAKILINEEAYFTDRLTGVPAILRALAKRGRASGLGVVTLIHHLSDFKEGSDLVALIKETDVVHIFRQDKADDVDQVIEFFDLPPALRETIKTLPNGVHVLRQFGSPVQIIQHVRSAMEVWLTNTDQAMLDGISKDEQPELAVK</sequence>
<evidence type="ECO:0008006" key="3">
    <source>
        <dbReference type="Google" id="ProtNLM"/>
    </source>
</evidence>
<name>S2WWB2_9ACTN</name>
<dbReference type="HOGENOM" id="CLU_024859_1_0_11"/>
<dbReference type="AlphaFoldDB" id="S2WWB2"/>
<evidence type="ECO:0000313" key="2">
    <source>
        <dbReference type="Proteomes" id="UP000014417"/>
    </source>
</evidence>
<dbReference type="PATRIC" id="fig|883161.3.peg.1577"/>
<dbReference type="EMBL" id="AGZR01000009">
    <property type="protein sequence ID" value="EPD32029.1"/>
    <property type="molecule type" value="Genomic_DNA"/>
</dbReference>
<comment type="caution">
    <text evidence="1">The sequence shown here is derived from an EMBL/GenBank/DDBJ whole genome shotgun (WGS) entry which is preliminary data.</text>
</comment>
<reference evidence="1 2" key="1">
    <citation type="submission" date="2013-04" db="EMBL/GenBank/DDBJ databases">
        <title>The Genome Sequence of Propionimicrobium lymphophilum ACS-093-V-SCH5.</title>
        <authorList>
            <consortium name="The Broad Institute Genomics Platform"/>
            <person name="Earl A."/>
            <person name="Ward D."/>
            <person name="Feldgarden M."/>
            <person name="Gevers D."/>
            <person name="Saerens B."/>
            <person name="Vaneechoutte M."/>
            <person name="Walker B."/>
            <person name="Young S."/>
            <person name="Zeng Q."/>
            <person name="Gargeya S."/>
            <person name="Fitzgerald M."/>
            <person name="Haas B."/>
            <person name="Abouelleil A."/>
            <person name="Allen A.W."/>
            <person name="Alvarado L."/>
            <person name="Arachchi H.M."/>
            <person name="Berlin A.M."/>
            <person name="Chapman S.B."/>
            <person name="Gainer-Dewar J."/>
            <person name="Goldberg J."/>
            <person name="Griggs A."/>
            <person name="Gujja S."/>
            <person name="Hansen M."/>
            <person name="Howarth C."/>
            <person name="Imamovic A."/>
            <person name="Ireland A."/>
            <person name="Larimer J."/>
            <person name="McCowan C."/>
            <person name="Murphy C."/>
            <person name="Pearson M."/>
            <person name="Poon T.W."/>
            <person name="Priest M."/>
            <person name="Roberts A."/>
            <person name="Saif S."/>
            <person name="Shea T."/>
            <person name="Sisk P."/>
            <person name="Sykes S."/>
            <person name="Wortman J."/>
            <person name="Nusbaum C."/>
            <person name="Birren B."/>
        </authorList>
    </citation>
    <scope>NUCLEOTIDE SEQUENCE [LARGE SCALE GENOMIC DNA]</scope>
    <source>
        <strain evidence="1 2">ACS-093-V-SCH5</strain>
    </source>
</reference>
<organism evidence="1 2">
    <name type="scientific">Propionimicrobium lymphophilum ACS-093-V-SCH5</name>
    <dbReference type="NCBI Taxonomy" id="883161"/>
    <lineage>
        <taxon>Bacteria</taxon>
        <taxon>Bacillati</taxon>
        <taxon>Actinomycetota</taxon>
        <taxon>Actinomycetes</taxon>
        <taxon>Propionibacteriales</taxon>
        <taxon>Propionibacteriaceae</taxon>
        <taxon>Propionimicrobium</taxon>
    </lineage>
</organism>
<proteinExistence type="predicted"/>
<accession>S2WWB2</accession>
<evidence type="ECO:0000313" key="1">
    <source>
        <dbReference type="EMBL" id="EPD32029.1"/>
    </source>
</evidence>